<evidence type="ECO:0000313" key="4">
    <source>
        <dbReference type="Proteomes" id="UP000286097"/>
    </source>
</evidence>
<keyword evidence="3" id="KW-1185">Reference proteome</keyword>
<reference evidence="3 4" key="1">
    <citation type="submission" date="2018-06" db="EMBL/GenBank/DDBJ databases">
        <title>Comparative genomics of downy mildews reveals potential adaptations to biotrophy.</title>
        <authorList>
            <person name="Fletcher K."/>
            <person name="Klosterman S.J."/>
            <person name="Derevnina L."/>
            <person name="Martin F."/>
            <person name="Koike S."/>
            <person name="Reyes Chin-Wo S."/>
            <person name="Mou B."/>
            <person name="Michelmore R."/>
        </authorList>
    </citation>
    <scope>NUCLEOTIDE SEQUENCE [LARGE SCALE GENOMIC DNA]</scope>
    <source>
        <strain evidence="2 4">R13</strain>
        <strain evidence="1 3">R14</strain>
    </source>
</reference>
<evidence type="ECO:0000313" key="1">
    <source>
        <dbReference type="EMBL" id="RMX69537.1"/>
    </source>
</evidence>
<dbReference type="AlphaFoldDB" id="A0A3M6VSW4"/>
<protein>
    <submittedName>
        <fullName evidence="1">Uncharacterized protein</fullName>
    </submittedName>
</protein>
<gene>
    <name evidence="2" type="ORF">DD237_007634</name>
    <name evidence="1" type="ORF">DD238_006168</name>
</gene>
<evidence type="ECO:0000313" key="2">
    <source>
        <dbReference type="EMBL" id="RQM09523.1"/>
    </source>
</evidence>
<dbReference type="Pfam" id="PF14223">
    <property type="entry name" value="Retrotran_gag_2"/>
    <property type="match status" value="1"/>
</dbReference>
<proteinExistence type="predicted"/>
<dbReference type="VEuPathDB" id="FungiDB:DD237_007634"/>
<dbReference type="EMBL" id="QLLG01000021">
    <property type="protein sequence ID" value="RMX69537.1"/>
    <property type="molecule type" value="Genomic_DNA"/>
</dbReference>
<dbReference type="EMBL" id="QKXF01000690">
    <property type="protein sequence ID" value="RQM09523.1"/>
    <property type="molecule type" value="Genomic_DNA"/>
</dbReference>
<organism evidence="1 3">
    <name type="scientific">Peronospora effusa</name>
    <dbReference type="NCBI Taxonomy" id="542832"/>
    <lineage>
        <taxon>Eukaryota</taxon>
        <taxon>Sar</taxon>
        <taxon>Stramenopiles</taxon>
        <taxon>Oomycota</taxon>
        <taxon>Peronosporomycetes</taxon>
        <taxon>Peronosporales</taxon>
        <taxon>Peronosporaceae</taxon>
        <taxon>Peronospora</taxon>
    </lineage>
</organism>
<sequence length="66" mass="7495">MILARKGLLAHVEVVKKESEITEACLVTDAKALSIIARCVELQHQTKIRSSTRAIQAWVKLRDFYN</sequence>
<dbReference type="Proteomes" id="UP000286097">
    <property type="component" value="Unassembled WGS sequence"/>
</dbReference>
<comment type="caution">
    <text evidence="1">The sequence shown here is derived from an EMBL/GenBank/DDBJ whole genome shotgun (WGS) entry which is preliminary data.</text>
</comment>
<name>A0A3M6VSW4_9STRA</name>
<accession>A0A3M6VSW4</accession>
<dbReference type="Proteomes" id="UP000282087">
    <property type="component" value="Unassembled WGS sequence"/>
</dbReference>
<evidence type="ECO:0000313" key="3">
    <source>
        <dbReference type="Proteomes" id="UP000282087"/>
    </source>
</evidence>